<evidence type="ECO:0000313" key="1">
    <source>
        <dbReference type="EMBL" id="MDT0631967.1"/>
    </source>
</evidence>
<accession>A0ABU3BRQ2</accession>
<dbReference type="EMBL" id="JAVRHT010000019">
    <property type="protein sequence ID" value="MDT0631967.1"/>
    <property type="molecule type" value="Genomic_DNA"/>
</dbReference>
<comment type="caution">
    <text evidence="1">The sequence shown here is derived from an EMBL/GenBank/DDBJ whole genome shotgun (WGS) entry which is preliminary data.</text>
</comment>
<keyword evidence="2" id="KW-1185">Reference proteome</keyword>
<gene>
    <name evidence="1" type="ORF">RM540_09435</name>
</gene>
<sequence length="210" mass="24084">MPVAQYDQDVFVNCPFDDEYRDLFDAIVFAVHDCGFRARCALEADDGTQVRFEKIVGIIQGCRYGVHDLSRTELDVEHGLPRFNMPLELGLFLGASRFGGRRQKQKNALILDTEEHRYQRFISDISGQDVHGHGGSVAEAVETVRDWLRSALVARGEKGVRMRGGEKVYERYRRFLTDLPAICEELELNPAKLPYNDYTTIVVEWILENR</sequence>
<evidence type="ECO:0000313" key="2">
    <source>
        <dbReference type="Proteomes" id="UP001267426"/>
    </source>
</evidence>
<proteinExistence type="predicted"/>
<dbReference type="Proteomes" id="UP001267426">
    <property type="component" value="Unassembled WGS sequence"/>
</dbReference>
<dbReference type="RefSeq" id="WP_311663442.1">
    <property type="nucleotide sequence ID" value="NZ_JAVRHT010000019.1"/>
</dbReference>
<reference evidence="1 2" key="1">
    <citation type="submission" date="2023-09" db="EMBL/GenBank/DDBJ databases">
        <authorList>
            <person name="Rey-Velasco X."/>
        </authorList>
    </citation>
    <scope>NUCLEOTIDE SEQUENCE [LARGE SCALE GENOMIC DNA]</scope>
    <source>
        <strain evidence="1 2">F394</strain>
    </source>
</reference>
<name>A0ABU3BRQ2_9BACT</name>
<organism evidence="1 2">
    <name type="scientific">Rubrivirga litoralis</name>
    <dbReference type="NCBI Taxonomy" id="3075598"/>
    <lineage>
        <taxon>Bacteria</taxon>
        <taxon>Pseudomonadati</taxon>
        <taxon>Rhodothermota</taxon>
        <taxon>Rhodothermia</taxon>
        <taxon>Rhodothermales</taxon>
        <taxon>Rubricoccaceae</taxon>
        <taxon>Rubrivirga</taxon>
    </lineage>
</organism>
<protein>
    <submittedName>
        <fullName evidence="1">Uncharacterized protein</fullName>
    </submittedName>
</protein>